<evidence type="ECO:0000256" key="1">
    <source>
        <dbReference type="ARBA" id="ARBA00022703"/>
    </source>
</evidence>
<proteinExistence type="predicted"/>
<evidence type="ECO:0000313" key="5">
    <source>
        <dbReference type="Proteomes" id="UP000694941"/>
    </source>
</evidence>
<dbReference type="GeneID" id="106463065"/>
<feature type="domain" description="CIDE-N" evidence="4">
    <location>
        <begin position="7"/>
        <end position="85"/>
    </location>
</feature>
<keyword evidence="1 2" id="KW-0053">Apoptosis</keyword>
<evidence type="ECO:0000256" key="2">
    <source>
        <dbReference type="PROSITE-ProRule" id="PRU00447"/>
    </source>
</evidence>
<sequence length="298" mass="33936">MSSVSPKNHPYKVWSSDRQTKKAVVASSLEELRKKGAEKLGYELHPPLKVVLESDGTEVDDENYFRTRNEDTVFVLLRENERWIPTGVEMLRAGQDVVDAPEVLTANFASNCLEEILSYLRKDVALIFMLKEAQLELVADMNIDEHAISRADRDFLFHLQGACDRILIDRKEAEDTKTLLGLLKQTSDEVDSATAPKSQTESLAQSTSDSKLFNSLSIIRTWQQQEYGSTRKVDPKYVEENKVQTRSHDKYGTSQVEETVHQVRGKASNRKKSETRPKIDRKRKCVTSGSSSKKERKK</sequence>
<gene>
    <name evidence="6" type="primary">LOC106463065</name>
</gene>
<feature type="region of interest" description="Disordered" evidence="3">
    <location>
        <begin position="239"/>
        <end position="298"/>
    </location>
</feature>
<dbReference type="Proteomes" id="UP000694941">
    <property type="component" value="Unplaced"/>
</dbReference>
<name>A0ABM1BB67_LIMPO</name>
<evidence type="ECO:0000256" key="3">
    <source>
        <dbReference type="SAM" id="MobiDB-lite"/>
    </source>
</evidence>
<keyword evidence="5" id="KW-1185">Reference proteome</keyword>
<dbReference type="PROSITE" id="PS51135">
    <property type="entry name" value="CIDE_N"/>
    <property type="match status" value="1"/>
</dbReference>
<evidence type="ECO:0000313" key="6">
    <source>
        <dbReference type="RefSeq" id="XP_013778488.1"/>
    </source>
</evidence>
<dbReference type="SUPFAM" id="SSF54277">
    <property type="entry name" value="CAD &amp; PB1 domains"/>
    <property type="match status" value="1"/>
</dbReference>
<dbReference type="Pfam" id="PF02017">
    <property type="entry name" value="CIDE-N"/>
    <property type="match status" value="1"/>
</dbReference>
<dbReference type="PANTHER" id="PTHR12306:SF15">
    <property type="entry name" value="DNAATION FACTOR-RELATED PROTEIN 1, ISOFORM B-RELATED"/>
    <property type="match status" value="1"/>
</dbReference>
<protein>
    <submittedName>
        <fullName evidence="6">DNAation factor subunit alpha-like</fullName>
    </submittedName>
</protein>
<dbReference type="InterPro" id="IPR003508">
    <property type="entry name" value="CIDE-N_dom"/>
</dbReference>
<accession>A0ABM1BB67</accession>
<dbReference type="RefSeq" id="XP_013778488.1">
    <property type="nucleotide sequence ID" value="XM_013923034.2"/>
</dbReference>
<dbReference type="Gene3D" id="3.10.20.10">
    <property type="match status" value="1"/>
</dbReference>
<reference evidence="6" key="1">
    <citation type="submission" date="2025-08" db="UniProtKB">
        <authorList>
            <consortium name="RefSeq"/>
        </authorList>
    </citation>
    <scope>IDENTIFICATION</scope>
    <source>
        <tissue evidence="6">Muscle</tissue>
    </source>
</reference>
<dbReference type="PANTHER" id="PTHR12306">
    <property type="entry name" value="CELL DEATH ACTIVATOR CIDE"/>
    <property type="match status" value="1"/>
</dbReference>
<organism evidence="5 6">
    <name type="scientific">Limulus polyphemus</name>
    <name type="common">Atlantic horseshoe crab</name>
    <dbReference type="NCBI Taxonomy" id="6850"/>
    <lineage>
        <taxon>Eukaryota</taxon>
        <taxon>Metazoa</taxon>
        <taxon>Ecdysozoa</taxon>
        <taxon>Arthropoda</taxon>
        <taxon>Chelicerata</taxon>
        <taxon>Merostomata</taxon>
        <taxon>Xiphosura</taxon>
        <taxon>Limulidae</taxon>
        <taxon>Limulus</taxon>
    </lineage>
</organism>
<dbReference type="SMART" id="SM00266">
    <property type="entry name" value="CAD"/>
    <property type="match status" value="1"/>
</dbReference>
<feature type="compositionally biased region" description="Basic and acidic residues" evidence="3">
    <location>
        <begin position="239"/>
        <end position="251"/>
    </location>
</feature>
<evidence type="ECO:0000259" key="4">
    <source>
        <dbReference type="PROSITE" id="PS51135"/>
    </source>
</evidence>
<dbReference type="CDD" id="cd01615">
    <property type="entry name" value="CIDE_N"/>
    <property type="match status" value="1"/>
</dbReference>